<evidence type="ECO:0000256" key="2">
    <source>
        <dbReference type="ARBA" id="ARBA00004236"/>
    </source>
</evidence>
<evidence type="ECO:0000256" key="1">
    <source>
        <dbReference type="ARBA" id="ARBA00002281"/>
    </source>
</evidence>
<evidence type="ECO:0000256" key="8">
    <source>
        <dbReference type="SAM" id="MobiDB-lite"/>
    </source>
</evidence>
<evidence type="ECO:0000313" key="10">
    <source>
        <dbReference type="RefSeq" id="XP_027339504.1"/>
    </source>
</evidence>
<dbReference type="AlphaFoldDB" id="A0A8B8K8F3"/>
<dbReference type="GO" id="GO:0005886">
    <property type="term" value="C:plasma membrane"/>
    <property type="evidence" value="ECO:0007669"/>
    <property type="project" value="UniProtKB-SubCell"/>
</dbReference>
<reference evidence="9" key="1">
    <citation type="journal article" date="2019" name="Toxins">
        <title>Detection of Abrin-Like and Prepropulchellin-Like Toxin Genes and Transcripts Using Whole Genome Sequencing and Full-Length Transcript Sequencing of Abrus precatorius.</title>
        <authorList>
            <person name="Hovde B.T."/>
            <person name="Daligault H.E."/>
            <person name="Hanschen E.R."/>
            <person name="Kunde Y.A."/>
            <person name="Johnson M.B."/>
            <person name="Starkenburg S.R."/>
            <person name="Johnson S.L."/>
        </authorList>
    </citation>
    <scope>NUCLEOTIDE SEQUENCE [LARGE SCALE GENOMIC DNA]</scope>
</reference>
<dbReference type="KEGG" id="aprc:113853204"/>
<keyword evidence="5" id="KW-1003">Cell membrane</keyword>
<evidence type="ECO:0000256" key="4">
    <source>
        <dbReference type="ARBA" id="ARBA00022448"/>
    </source>
</evidence>
<accession>A0A8B8K8F3</accession>
<comment type="function">
    <text evidence="1">Involved in auxin transport. Regulator of the auxin signaling pathway.</text>
</comment>
<dbReference type="PANTHER" id="PTHR33541">
    <property type="entry name" value="PROTEIN BIG GRAIN 1-LIKE A-RELATED"/>
    <property type="match status" value="1"/>
</dbReference>
<feature type="compositionally biased region" description="Basic and acidic residues" evidence="8">
    <location>
        <begin position="1"/>
        <end position="15"/>
    </location>
</feature>
<gene>
    <name evidence="10" type="primary">LOC113853204</name>
</gene>
<comment type="similarity">
    <text evidence="3">Belongs to the BIG GRAIN 1 (BG1) plant protein family.</text>
</comment>
<dbReference type="PANTHER" id="PTHR33541:SF31">
    <property type="entry name" value="PROTEIN BIG GRAIN 1-LIKE A"/>
    <property type="match status" value="1"/>
</dbReference>
<evidence type="ECO:0000256" key="7">
    <source>
        <dbReference type="ARBA" id="ARBA00023294"/>
    </source>
</evidence>
<protein>
    <submittedName>
        <fullName evidence="10">Protein BIG GRAIN 1-like A</fullName>
    </submittedName>
</protein>
<evidence type="ECO:0000256" key="3">
    <source>
        <dbReference type="ARBA" id="ARBA00010067"/>
    </source>
</evidence>
<comment type="subcellular location">
    <subcellularLocation>
        <location evidence="2">Cell membrane</location>
    </subcellularLocation>
</comment>
<feature type="compositionally biased region" description="Basic and acidic residues" evidence="8">
    <location>
        <begin position="69"/>
        <end position="81"/>
    </location>
</feature>
<name>A0A8B8K8F3_ABRPR</name>
<feature type="region of interest" description="Disordered" evidence="8">
    <location>
        <begin position="1"/>
        <end position="26"/>
    </location>
</feature>
<dbReference type="InterPro" id="IPR039621">
    <property type="entry name" value="BG1-like"/>
</dbReference>
<dbReference type="RefSeq" id="XP_027339504.1">
    <property type="nucleotide sequence ID" value="XM_027483703.1"/>
</dbReference>
<dbReference type="Proteomes" id="UP000694853">
    <property type="component" value="Unplaced"/>
</dbReference>
<keyword evidence="6" id="KW-0472">Membrane</keyword>
<feature type="region of interest" description="Disordered" evidence="8">
    <location>
        <begin position="38"/>
        <end position="82"/>
    </location>
</feature>
<keyword evidence="7" id="KW-0927">Auxin signaling pathway</keyword>
<sequence length="374" mass="42323">MHNMERKITRDESYPQRKRTPSFSSSLLDAIYRSIDESKSNLDEDQQLGHFKDTTTYTPKQSKFTHNNYHRDRSQNKEKTNLHRTVMVEDWIEKQSSHSHSSNFLNSTSTSSESLFSSSETETIHKSKPKSEKKQHQQKPKREGQGGFARTKLRALKIYGELNQKVKQPISPGSRIASFLSSIFNSGNVKKAKMCYVGAVEDVTFEHTTKSPCFSSSASSFSRRSCMSKTKPTNGTKRTVRFYPVSVILGEDSQPCSHRYTYENDPSLLPLPSVRTITSMTKEVKNCVVAKDNGFVKGYQNSGKGNNNNKFGFRGFYDDGDGDEDDDDDALSYSSSDLFELDHLIGAARYQEELPVYETTNLETNKAIANGLRL</sequence>
<dbReference type="GO" id="GO:0009734">
    <property type="term" value="P:auxin-activated signaling pathway"/>
    <property type="evidence" value="ECO:0007669"/>
    <property type="project" value="UniProtKB-KW"/>
</dbReference>
<evidence type="ECO:0000313" key="9">
    <source>
        <dbReference type="Proteomes" id="UP000694853"/>
    </source>
</evidence>
<reference evidence="10" key="2">
    <citation type="submission" date="2025-08" db="UniProtKB">
        <authorList>
            <consortium name="RefSeq"/>
        </authorList>
    </citation>
    <scope>IDENTIFICATION</scope>
    <source>
        <tissue evidence="10">Young leaves</tissue>
    </source>
</reference>
<evidence type="ECO:0000256" key="6">
    <source>
        <dbReference type="ARBA" id="ARBA00023136"/>
    </source>
</evidence>
<keyword evidence="9" id="KW-1185">Reference proteome</keyword>
<feature type="compositionally biased region" description="Polar residues" evidence="8">
    <location>
        <begin position="54"/>
        <end position="67"/>
    </location>
</feature>
<dbReference type="GeneID" id="113853204"/>
<evidence type="ECO:0000256" key="5">
    <source>
        <dbReference type="ARBA" id="ARBA00022475"/>
    </source>
</evidence>
<feature type="compositionally biased region" description="Basic and acidic residues" evidence="8">
    <location>
        <begin position="122"/>
        <end position="144"/>
    </location>
</feature>
<feature type="region of interest" description="Disordered" evidence="8">
    <location>
        <begin position="97"/>
        <end position="150"/>
    </location>
</feature>
<organism evidence="9 10">
    <name type="scientific">Abrus precatorius</name>
    <name type="common">Indian licorice</name>
    <name type="synonym">Glycine abrus</name>
    <dbReference type="NCBI Taxonomy" id="3816"/>
    <lineage>
        <taxon>Eukaryota</taxon>
        <taxon>Viridiplantae</taxon>
        <taxon>Streptophyta</taxon>
        <taxon>Embryophyta</taxon>
        <taxon>Tracheophyta</taxon>
        <taxon>Spermatophyta</taxon>
        <taxon>Magnoliopsida</taxon>
        <taxon>eudicotyledons</taxon>
        <taxon>Gunneridae</taxon>
        <taxon>Pentapetalae</taxon>
        <taxon>rosids</taxon>
        <taxon>fabids</taxon>
        <taxon>Fabales</taxon>
        <taxon>Fabaceae</taxon>
        <taxon>Papilionoideae</taxon>
        <taxon>50 kb inversion clade</taxon>
        <taxon>NPAAA clade</taxon>
        <taxon>indigoferoid/millettioid clade</taxon>
        <taxon>Abreae</taxon>
        <taxon>Abrus</taxon>
    </lineage>
</organism>
<dbReference type="OrthoDB" id="680041at2759"/>
<feature type="compositionally biased region" description="Low complexity" evidence="8">
    <location>
        <begin position="98"/>
        <end position="120"/>
    </location>
</feature>
<keyword evidence="4" id="KW-0813">Transport</keyword>
<proteinExistence type="inferred from homology"/>